<protein>
    <recommendedName>
        <fullName evidence="4">Sorting nexin MVP1</fullName>
    </recommendedName>
    <alternativeName>
        <fullName evidence="9">Sorting nexin mvp1</fullName>
    </alternativeName>
</protein>
<dbReference type="InterPro" id="IPR045734">
    <property type="entry name" value="Snx8_BAR_dom"/>
</dbReference>
<evidence type="ECO:0000256" key="1">
    <source>
        <dbReference type="ARBA" id="ARBA00004287"/>
    </source>
</evidence>
<evidence type="ECO:0000256" key="9">
    <source>
        <dbReference type="ARBA" id="ARBA00072009"/>
    </source>
</evidence>
<evidence type="ECO:0000256" key="8">
    <source>
        <dbReference type="ARBA" id="ARBA00023136"/>
    </source>
</evidence>
<dbReference type="OrthoDB" id="10064318at2759"/>
<dbReference type="CDD" id="cd07597">
    <property type="entry name" value="BAR_SNX8"/>
    <property type="match status" value="1"/>
</dbReference>
<feature type="domain" description="PX" evidence="11">
    <location>
        <begin position="138"/>
        <end position="257"/>
    </location>
</feature>
<feature type="region of interest" description="Disordered" evidence="10">
    <location>
        <begin position="1"/>
        <end position="21"/>
    </location>
</feature>
<keyword evidence="7" id="KW-0653">Protein transport</keyword>
<dbReference type="SMART" id="SM00312">
    <property type="entry name" value="PX"/>
    <property type="match status" value="1"/>
</dbReference>
<accession>A0A7H9B7B9</accession>
<dbReference type="InterPro" id="IPR036871">
    <property type="entry name" value="PX_dom_sf"/>
</dbReference>
<sequence>MDLFDEPDPWRSGATKSNVHEYSSEWVSATAKLPKSSELDTNIPRVSLSELDNRNQGFLTESADALEHSIWNDAMIKKDKKEQPFKDIVGNITAVGAPGILEDLEEADKKLVTDSEGETSEDLNDWLNSVKKTFKPLSMDIVTVEELPDKEGILFKHTNYQVKHLVDLPNTETSKDRTVIRRYSDFVWLQDVLLRRYPFRLIPDLPPKKIGSQNNDKTFLERRRQGLTRFINLVMKHPVLCNDDLVLTFLTVPADLSGWRKQASYDTSEEFSDKKITSNFMRIWRKELSDQWNEADASIEKTVETWMRITIVLERYQRRIRQIAHERSLLSSFVEDFSQNVNKLYPVEQSSTIVDIHSHFGDIKKHLGTTCDLINKEATDTSEELIPKFRIFIDILLSLRGLFERYKIMATNNVPLLQRRVEINTEKLKSMRDKADASGVEYDRITVAIQRDKKSINEELNRAWLIRECILEEFAIFQATQFLISRAFQQWSKLNANYLGLNLNEWENLTEKLTEMPTSFE</sequence>
<keyword evidence="5" id="KW-0813">Transport</keyword>
<dbReference type="Gene3D" id="3.30.1520.10">
    <property type="entry name" value="Phox-like domain"/>
    <property type="match status" value="1"/>
</dbReference>
<dbReference type="GO" id="GO:0005768">
    <property type="term" value="C:endosome"/>
    <property type="evidence" value="ECO:0007669"/>
    <property type="project" value="TreeGrafter"/>
</dbReference>
<dbReference type="Proteomes" id="UP000509704">
    <property type="component" value="Chromosome 7"/>
</dbReference>
<evidence type="ECO:0000256" key="4">
    <source>
        <dbReference type="ARBA" id="ARBA00014268"/>
    </source>
</evidence>
<keyword evidence="6" id="KW-0963">Cytoplasm</keyword>
<reference evidence="12 13" key="1">
    <citation type="submission" date="2020-07" db="EMBL/GenBank/DDBJ databases">
        <title>The yeast mating-type switching endonuclease HO is a domesticated member of an unorthodox homing genetic element family.</title>
        <authorList>
            <person name="Coughlan A.Y."/>
            <person name="Lombardi L."/>
            <person name="Braun-Galleani S."/>
            <person name="Martos A.R."/>
            <person name="Galeote V."/>
            <person name="Bigey F."/>
            <person name="Dequin S."/>
            <person name="Byrne K.P."/>
            <person name="Wolfe K.H."/>
        </authorList>
    </citation>
    <scope>NUCLEOTIDE SEQUENCE [LARGE SCALE GENOMIC DNA]</scope>
    <source>
        <strain evidence="12 13">NRRL Y-6702</strain>
    </source>
</reference>
<dbReference type="InterPro" id="IPR001683">
    <property type="entry name" value="PX_dom"/>
</dbReference>
<evidence type="ECO:0000256" key="3">
    <source>
        <dbReference type="ARBA" id="ARBA00010883"/>
    </source>
</evidence>
<comment type="subcellular location">
    <subcellularLocation>
        <location evidence="2">Cytoplasm</location>
    </subcellularLocation>
    <subcellularLocation>
        <location evidence="1">Membrane</location>
        <topology evidence="1">Peripheral membrane protein</topology>
        <orientation evidence="1">Cytoplasmic side</orientation>
    </subcellularLocation>
</comment>
<dbReference type="GeneID" id="59238176"/>
<dbReference type="FunFam" id="3.30.1520.10:FF:000042">
    <property type="entry name" value="Sorting nexin mvp1"/>
    <property type="match status" value="1"/>
</dbReference>
<dbReference type="PANTHER" id="PTHR47554:SF1">
    <property type="entry name" value="SORTING NEXIN MVP1"/>
    <property type="match status" value="1"/>
</dbReference>
<dbReference type="InterPro" id="IPR035704">
    <property type="entry name" value="SNX8/Mvp1_PX"/>
</dbReference>
<dbReference type="GO" id="GO:0042147">
    <property type="term" value="P:retrograde transport, endosome to Golgi"/>
    <property type="evidence" value="ECO:0007669"/>
    <property type="project" value="InterPro"/>
</dbReference>
<dbReference type="InterPro" id="IPR028662">
    <property type="entry name" value="SNX8/Mvp1"/>
</dbReference>
<dbReference type="Pfam" id="PF19566">
    <property type="entry name" value="Snx8_BAR_dom"/>
    <property type="match status" value="1"/>
</dbReference>
<evidence type="ECO:0000259" key="11">
    <source>
        <dbReference type="PROSITE" id="PS50195"/>
    </source>
</evidence>
<dbReference type="RefSeq" id="XP_037146118.1">
    <property type="nucleotide sequence ID" value="XM_037290223.1"/>
</dbReference>
<proteinExistence type="inferred from homology"/>
<gene>
    <name evidence="12" type="ORF">HG535_0G02760</name>
</gene>
<evidence type="ECO:0000256" key="7">
    <source>
        <dbReference type="ARBA" id="ARBA00022927"/>
    </source>
</evidence>
<evidence type="ECO:0000256" key="2">
    <source>
        <dbReference type="ARBA" id="ARBA00004496"/>
    </source>
</evidence>
<dbReference type="PANTHER" id="PTHR47554">
    <property type="entry name" value="SORTING NEXIN MVP1"/>
    <property type="match status" value="1"/>
</dbReference>
<dbReference type="EMBL" id="CP058610">
    <property type="protein sequence ID" value="QLG74393.1"/>
    <property type="molecule type" value="Genomic_DNA"/>
</dbReference>
<dbReference type="AlphaFoldDB" id="A0A7H9B7B9"/>
<dbReference type="GO" id="GO:0005829">
    <property type="term" value="C:cytosol"/>
    <property type="evidence" value="ECO:0007669"/>
    <property type="project" value="GOC"/>
</dbReference>
<evidence type="ECO:0000256" key="5">
    <source>
        <dbReference type="ARBA" id="ARBA00022448"/>
    </source>
</evidence>
<dbReference type="PROSITE" id="PS50195">
    <property type="entry name" value="PX"/>
    <property type="match status" value="1"/>
</dbReference>
<organism evidence="12 13">
    <name type="scientific">Zygotorulaspora mrakii</name>
    <name type="common">Zygosaccharomyces mrakii</name>
    <dbReference type="NCBI Taxonomy" id="42260"/>
    <lineage>
        <taxon>Eukaryota</taxon>
        <taxon>Fungi</taxon>
        <taxon>Dikarya</taxon>
        <taxon>Ascomycota</taxon>
        <taxon>Saccharomycotina</taxon>
        <taxon>Saccharomycetes</taxon>
        <taxon>Saccharomycetales</taxon>
        <taxon>Saccharomycetaceae</taxon>
        <taxon>Zygotorulaspora</taxon>
    </lineage>
</organism>
<name>A0A7H9B7B9_ZYGMR</name>
<dbReference type="GO" id="GO:0032266">
    <property type="term" value="F:phosphatidylinositol-3-phosphate binding"/>
    <property type="evidence" value="ECO:0007669"/>
    <property type="project" value="TreeGrafter"/>
</dbReference>
<evidence type="ECO:0000256" key="6">
    <source>
        <dbReference type="ARBA" id="ARBA00022490"/>
    </source>
</evidence>
<evidence type="ECO:0000256" key="10">
    <source>
        <dbReference type="SAM" id="MobiDB-lite"/>
    </source>
</evidence>
<keyword evidence="13" id="KW-1185">Reference proteome</keyword>
<dbReference type="GO" id="GO:0016020">
    <property type="term" value="C:membrane"/>
    <property type="evidence" value="ECO:0007669"/>
    <property type="project" value="UniProtKB-SubCell"/>
</dbReference>
<comment type="similarity">
    <text evidence="3">Belongs to the sorting nexin family.</text>
</comment>
<dbReference type="CDD" id="cd06866">
    <property type="entry name" value="PX_SNX8_Mvp1p_like"/>
    <property type="match status" value="1"/>
</dbReference>
<dbReference type="SUPFAM" id="SSF64268">
    <property type="entry name" value="PX domain"/>
    <property type="match status" value="1"/>
</dbReference>
<keyword evidence="8" id="KW-0472">Membrane</keyword>
<dbReference type="KEGG" id="zmk:HG535_0G02760"/>
<dbReference type="GO" id="GO:0006623">
    <property type="term" value="P:protein targeting to vacuole"/>
    <property type="evidence" value="ECO:0007669"/>
    <property type="project" value="TreeGrafter"/>
</dbReference>
<evidence type="ECO:0000313" key="13">
    <source>
        <dbReference type="Proteomes" id="UP000509704"/>
    </source>
</evidence>
<dbReference type="Pfam" id="PF00787">
    <property type="entry name" value="PX"/>
    <property type="match status" value="1"/>
</dbReference>
<evidence type="ECO:0000313" key="12">
    <source>
        <dbReference type="EMBL" id="QLG74393.1"/>
    </source>
</evidence>